<dbReference type="NCBIfam" id="TIGR00125">
    <property type="entry name" value="cyt_tran_rel"/>
    <property type="match status" value="2"/>
</dbReference>
<organism evidence="13 14">
    <name type="scientific">Holothuria leucospilota</name>
    <name type="common">Black long sea cucumber</name>
    <name type="synonym">Mertensiothuria leucospilota</name>
    <dbReference type="NCBI Taxonomy" id="206669"/>
    <lineage>
        <taxon>Eukaryota</taxon>
        <taxon>Metazoa</taxon>
        <taxon>Echinodermata</taxon>
        <taxon>Eleutherozoa</taxon>
        <taxon>Echinozoa</taxon>
        <taxon>Holothuroidea</taxon>
        <taxon>Aspidochirotacea</taxon>
        <taxon>Aspidochirotida</taxon>
        <taxon>Holothuriidae</taxon>
        <taxon>Holothuria</taxon>
    </lineage>
</organism>
<keyword evidence="4" id="KW-0808">Transferase</keyword>
<keyword evidence="6" id="KW-0443">Lipid metabolism</keyword>
<dbReference type="InterPro" id="IPR014729">
    <property type="entry name" value="Rossmann-like_a/b/a_fold"/>
</dbReference>
<dbReference type="OrthoDB" id="40021at2759"/>
<keyword evidence="14" id="KW-1185">Reference proteome</keyword>
<dbReference type="Proteomes" id="UP001152320">
    <property type="component" value="Chromosome 8"/>
</dbReference>
<reference evidence="13" key="1">
    <citation type="submission" date="2021-10" db="EMBL/GenBank/DDBJ databases">
        <title>Tropical sea cucumber genome reveals ecological adaptation and Cuvierian tubules defense mechanism.</title>
        <authorList>
            <person name="Chen T."/>
        </authorList>
    </citation>
    <scope>NUCLEOTIDE SEQUENCE</scope>
    <source>
        <strain evidence="13">Nanhai2018</strain>
        <tissue evidence="13">Muscle</tissue>
    </source>
</reference>
<gene>
    <name evidence="13" type="ORF">HOLleu_18011</name>
</gene>
<dbReference type="InterPro" id="IPR044608">
    <property type="entry name" value="Ect1/PCYT2"/>
</dbReference>
<dbReference type="SUPFAM" id="SSF52374">
    <property type="entry name" value="Nucleotidylyl transferase"/>
    <property type="match status" value="2"/>
</dbReference>
<sequence length="388" mass="43900">MTEQKPSSIPTEKKQVRVWADGCFDLAHFGHANSLRQAKKMGDYLIVGVHSDDAIREHKGPPVMTEQERYKVIRAIKWVDEVVEDAPYVTLLEYLDKYQCDFCVHGNDITLDADGNDTYRIVKDAGRYREVERTAGVSTTDIVGRMLLLTKTHHLPDAVLNENAETTEANAASASCSTMRSPYTGISQFLPSTRKIVQFAEGKEPMPGDKIVYCPGAFDLFHVGHVDFLQKASQMGDYVIVGLYTDKEVNRTENSNYPIMNLQERTLGVLANRYVSEVVIGAPYKITKELLEHFNVDIVVRGKTSYNSCADSTDPFEVPKQMGIYHEVDSGNDMSTQKIVARIIANSITFRERNKKKEAKEMRNMKLMEERKLKEINANQPEPQVIDH</sequence>
<evidence type="ECO:0000256" key="1">
    <source>
        <dbReference type="ARBA" id="ARBA00005189"/>
    </source>
</evidence>
<dbReference type="GO" id="GO:0005737">
    <property type="term" value="C:cytoplasm"/>
    <property type="evidence" value="ECO:0007669"/>
    <property type="project" value="TreeGrafter"/>
</dbReference>
<evidence type="ECO:0000256" key="5">
    <source>
        <dbReference type="ARBA" id="ARBA00022695"/>
    </source>
</evidence>
<feature type="domain" description="Cytidyltransferase-like" evidence="12">
    <location>
        <begin position="213"/>
        <end position="314"/>
    </location>
</feature>
<evidence type="ECO:0000256" key="6">
    <source>
        <dbReference type="ARBA" id="ARBA00023098"/>
    </source>
</evidence>
<comment type="pathway">
    <text evidence="9">Phospholipid metabolism; phosphatidylethanolamine biosynthesis; phosphatidylethanolamine from ethanolamine: step 2/3.</text>
</comment>
<comment type="pathway">
    <text evidence="1">Lipid metabolism.</text>
</comment>
<dbReference type="GO" id="GO:0004306">
    <property type="term" value="F:ethanolamine-phosphate cytidylyltransferase activity"/>
    <property type="evidence" value="ECO:0007669"/>
    <property type="project" value="UniProtKB-EC"/>
</dbReference>
<accession>A0A9Q1C247</accession>
<keyword evidence="8" id="KW-1208">Phospholipid metabolism</keyword>
<dbReference type="Gene3D" id="3.40.50.620">
    <property type="entry name" value="HUPs"/>
    <property type="match status" value="2"/>
</dbReference>
<keyword evidence="5 13" id="KW-0548">Nucleotidyltransferase</keyword>
<evidence type="ECO:0000256" key="3">
    <source>
        <dbReference type="ARBA" id="ARBA00022516"/>
    </source>
</evidence>
<dbReference type="GO" id="GO:0006646">
    <property type="term" value="P:phosphatidylethanolamine biosynthetic process"/>
    <property type="evidence" value="ECO:0007669"/>
    <property type="project" value="InterPro"/>
</dbReference>
<dbReference type="AlphaFoldDB" id="A0A9Q1C247"/>
<name>A0A9Q1C247_HOLLE</name>
<proteinExistence type="inferred from homology"/>
<evidence type="ECO:0000259" key="12">
    <source>
        <dbReference type="Pfam" id="PF01467"/>
    </source>
</evidence>
<dbReference type="Pfam" id="PF01467">
    <property type="entry name" value="CTP_transf_like"/>
    <property type="match status" value="2"/>
</dbReference>
<evidence type="ECO:0000256" key="9">
    <source>
        <dbReference type="ARBA" id="ARBA00024191"/>
    </source>
</evidence>
<keyword evidence="7" id="KW-0594">Phospholipid biosynthesis</keyword>
<dbReference type="PANTHER" id="PTHR45780">
    <property type="entry name" value="ETHANOLAMINE-PHOSPHATE CYTIDYLYLTRANSFERASE"/>
    <property type="match status" value="1"/>
</dbReference>
<comment type="similarity">
    <text evidence="2">Belongs to the cytidylyltransferase family.</text>
</comment>
<evidence type="ECO:0000256" key="4">
    <source>
        <dbReference type="ARBA" id="ARBA00022679"/>
    </source>
</evidence>
<protein>
    <recommendedName>
        <fullName evidence="10">ethanolamine-phosphate cytidylyltransferase</fullName>
        <ecNumber evidence="10">2.7.7.14</ecNumber>
    </recommendedName>
    <alternativeName>
        <fullName evidence="11">CTP:phosphoethanolamine cytidylyltransferase</fullName>
    </alternativeName>
</protein>
<evidence type="ECO:0000256" key="10">
    <source>
        <dbReference type="ARBA" id="ARBA00024221"/>
    </source>
</evidence>
<dbReference type="CDD" id="cd02173">
    <property type="entry name" value="ECT"/>
    <property type="match status" value="1"/>
</dbReference>
<dbReference type="EMBL" id="JAIZAY010000008">
    <property type="protein sequence ID" value="KAJ8037241.1"/>
    <property type="molecule type" value="Genomic_DNA"/>
</dbReference>
<feature type="domain" description="Cytidyltransferase-like" evidence="12">
    <location>
        <begin position="19"/>
        <end position="144"/>
    </location>
</feature>
<evidence type="ECO:0000256" key="7">
    <source>
        <dbReference type="ARBA" id="ARBA00023209"/>
    </source>
</evidence>
<dbReference type="InterPro" id="IPR041723">
    <property type="entry name" value="CCT"/>
</dbReference>
<dbReference type="PANTHER" id="PTHR45780:SF2">
    <property type="entry name" value="ETHANOLAMINE-PHOSPHATE CYTIDYLYLTRANSFERASE"/>
    <property type="match status" value="1"/>
</dbReference>
<dbReference type="CDD" id="cd02174">
    <property type="entry name" value="CCT"/>
    <property type="match status" value="1"/>
</dbReference>
<evidence type="ECO:0000256" key="8">
    <source>
        <dbReference type="ARBA" id="ARBA00023264"/>
    </source>
</evidence>
<keyword evidence="3" id="KW-0444">Lipid biosynthesis</keyword>
<evidence type="ECO:0000313" key="14">
    <source>
        <dbReference type="Proteomes" id="UP001152320"/>
    </source>
</evidence>
<evidence type="ECO:0000313" key="13">
    <source>
        <dbReference type="EMBL" id="KAJ8037241.1"/>
    </source>
</evidence>
<dbReference type="EC" id="2.7.7.14" evidence="10"/>
<evidence type="ECO:0000256" key="2">
    <source>
        <dbReference type="ARBA" id="ARBA00010101"/>
    </source>
</evidence>
<comment type="caution">
    <text evidence="13">The sequence shown here is derived from an EMBL/GenBank/DDBJ whole genome shotgun (WGS) entry which is preliminary data.</text>
</comment>
<evidence type="ECO:0000256" key="11">
    <source>
        <dbReference type="ARBA" id="ARBA00031473"/>
    </source>
</evidence>
<dbReference type="InterPro" id="IPR004821">
    <property type="entry name" value="Cyt_trans-like"/>
</dbReference>